<evidence type="ECO:0000256" key="2">
    <source>
        <dbReference type="ARBA" id="ARBA00022679"/>
    </source>
</evidence>
<keyword evidence="4" id="KW-1185">Reference proteome</keyword>
<dbReference type="Proteomes" id="UP000662373">
    <property type="component" value="Unassembled WGS sequence"/>
</dbReference>
<dbReference type="Gene3D" id="2.160.10.10">
    <property type="entry name" value="Hexapeptide repeat proteins"/>
    <property type="match status" value="1"/>
</dbReference>
<dbReference type="SUPFAM" id="SSF51161">
    <property type="entry name" value="Trimeric LpxA-like enzymes"/>
    <property type="match status" value="1"/>
</dbReference>
<dbReference type="GO" id="GO:0005829">
    <property type="term" value="C:cytosol"/>
    <property type="evidence" value="ECO:0007669"/>
    <property type="project" value="TreeGrafter"/>
</dbReference>
<gene>
    <name evidence="3" type="primary">wcaF</name>
    <name evidence="3" type="ORF">JEM65_00575</name>
</gene>
<comment type="similarity">
    <text evidence="1">Belongs to the transferase hexapeptide repeat family.</text>
</comment>
<evidence type="ECO:0000313" key="4">
    <source>
        <dbReference type="Proteomes" id="UP000662373"/>
    </source>
</evidence>
<evidence type="ECO:0000256" key="1">
    <source>
        <dbReference type="ARBA" id="ARBA00007274"/>
    </source>
</evidence>
<protein>
    <submittedName>
        <fullName evidence="3">Colanic acid biosynthesis acetyltransferase WcaF</fullName>
    </submittedName>
</protein>
<dbReference type="PANTHER" id="PTHR23416:SF23">
    <property type="entry name" value="ACETYLTRANSFERASE C18B11.09C-RELATED"/>
    <property type="match status" value="1"/>
</dbReference>
<dbReference type="InterPro" id="IPR011004">
    <property type="entry name" value="Trimer_LpxA-like_sf"/>
</dbReference>
<dbReference type="NCBIfam" id="NF007797">
    <property type="entry name" value="PRK10502.1"/>
    <property type="match status" value="1"/>
</dbReference>
<sequence>MTIILKVNLSSYDNSWYQPGSTAKRLLWYFVNALFLKSYLNPSSALKIFCLKSFGAKIGTGVVIKPGVNIKYPWKLSIGDHCWIGEEVWIDNLDQVTIEDHVCVSQGALLICGNHNYKKTGFNLMVAPIVLREGSWVGAKSIVGPGVVLESHAVLALGSVATVSLQAYGIYRGNPATKIKERILKE</sequence>
<evidence type="ECO:0000313" key="3">
    <source>
        <dbReference type="EMBL" id="MBJ7879152.1"/>
    </source>
</evidence>
<dbReference type="InterPro" id="IPR051159">
    <property type="entry name" value="Hexapeptide_acetyltransf"/>
</dbReference>
<keyword evidence="2" id="KW-0808">Transferase</keyword>
<comment type="caution">
    <text evidence="3">The sequence shown here is derived from an EMBL/GenBank/DDBJ whole genome shotgun (WGS) entry which is preliminary data.</text>
</comment>
<organism evidence="3 4">
    <name type="scientific">Gelidibacter salicanalis</name>
    <dbReference type="NCBI Taxonomy" id="291193"/>
    <lineage>
        <taxon>Bacteria</taxon>
        <taxon>Pseudomonadati</taxon>
        <taxon>Bacteroidota</taxon>
        <taxon>Flavobacteriia</taxon>
        <taxon>Flavobacteriales</taxon>
        <taxon>Flavobacteriaceae</taxon>
        <taxon>Gelidibacter</taxon>
    </lineage>
</organism>
<dbReference type="PANTHER" id="PTHR23416">
    <property type="entry name" value="SIALIC ACID SYNTHASE-RELATED"/>
    <property type="match status" value="1"/>
</dbReference>
<dbReference type="GO" id="GO:0008374">
    <property type="term" value="F:O-acyltransferase activity"/>
    <property type="evidence" value="ECO:0007669"/>
    <property type="project" value="TreeGrafter"/>
</dbReference>
<accession>A0A934NK34</accession>
<reference evidence="3 4" key="1">
    <citation type="submission" date="2020-09" db="EMBL/GenBank/DDBJ databases">
        <title>Draft genome of Gelidibacter salicanalis PAMC21136.</title>
        <authorList>
            <person name="Park H."/>
        </authorList>
    </citation>
    <scope>NUCLEOTIDE SEQUENCE [LARGE SCALE GENOMIC DNA]</scope>
    <source>
        <strain evidence="3 4">PAMC21136</strain>
    </source>
</reference>
<dbReference type="CDD" id="cd05825">
    <property type="entry name" value="LbH_wcaF_like"/>
    <property type="match status" value="1"/>
</dbReference>
<name>A0A934NK34_9FLAO</name>
<dbReference type="AlphaFoldDB" id="A0A934NK34"/>
<dbReference type="EMBL" id="JAEHJZ010000001">
    <property type="protein sequence ID" value="MBJ7879152.1"/>
    <property type="molecule type" value="Genomic_DNA"/>
</dbReference>
<proteinExistence type="inferred from homology"/>